<accession>A0A1G7A229</accession>
<dbReference type="EMBL" id="FNAP01000003">
    <property type="protein sequence ID" value="SDE09008.1"/>
    <property type="molecule type" value="Genomic_DNA"/>
</dbReference>
<keyword evidence="3" id="KW-1185">Reference proteome</keyword>
<evidence type="ECO:0000313" key="3">
    <source>
        <dbReference type="Proteomes" id="UP000199412"/>
    </source>
</evidence>
<dbReference type="RefSeq" id="WP_092783667.1">
    <property type="nucleotide sequence ID" value="NZ_FNAP01000003.1"/>
</dbReference>
<name>A0A1G7A229_9PROT</name>
<feature type="region of interest" description="Disordered" evidence="1">
    <location>
        <begin position="21"/>
        <end position="42"/>
    </location>
</feature>
<evidence type="ECO:0000313" key="2">
    <source>
        <dbReference type="EMBL" id="SDE09008.1"/>
    </source>
</evidence>
<sequence>MIVRCLLGGLFSLGRRPVVPTLRPSSSRRTHAGSPRPLMPRGRPDLLLLTGAVTAPPSVPPRVVRGRTLDVRLSGRRWAA</sequence>
<organism evidence="2 3">
    <name type="scientific">Rhodospira trueperi</name>
    <dbReference type="NCBI Taxonomy" id="69960"/>
    <lineage>
        <taxon>Bacteria</taxon>
        <taxon>Pseudomonadati</taxon>
        <taxon>Pseudomonadota</taxon>
        <taxon>Alphaproteobacteria</taxon>
        <taxon>Rhodospirillales</taxon>
        <taxon>Rhodospirillaceae</taxon>
        <taxon>Rhodospira</taxon>
    </lineage>
</organism>
<dbReference type="AlphaFoldDB" id="A0A1G7A229"/>
<reference evidence="2 3" key="1">
    <citation type="submission" date="2016-10" db="EMBL/GenBank/DDBJ databases">
        <authorList>
            <person name="de Groot N.N."/>
        </authorList>
    </citation>
    <scope>NUCLEOTIDE SEQUENCE [LARGE SCALE GENOMIC DNA]</scope>
    <source>
        <strain evidence="2 3">ATCC 700224</strain>
    </source>
</reference>
<dbReference type="Proteomes" id="UP000199412">
    <property type="component" value="Unassembled WGS sequence"/>
</dbReference>
<protein>
    <submittedName>
        <fullName evidence="2">Uncharacterized protein</fullName>
    </submittedName>
</protein>
<dbReference type="STRING" id="69960.SAMN05421720_103146"/>
<gene>
    <name evidence="2" type="ORF">SAMN05421720_103146</name>
</gene>
<proteinExistence type="predicted"/>
<evidence type="ECO:0000256" key="1">
    <source>
        <dbReference type="SAM" id="MobiDB-lite"/>
    </source>
</evidence>